<dbReference type="PIRSF" id="PIRSF005943">
    <property type="entry name" value="NMPRT"/>
    <property type="match status" value="1"/>
</dbReference>
<comment type="catalytic activity">
    <reaction evidence="8">
        <text>beta-nicotinamide D-ribonucleotide + diphosphate = 5-phospho-alpha-D-ribose 1-diphosphate + nicotinamide + H(+)</text>
        <dbReference type="Rhea" id="RHEA:16149"/>
        <dbReference type="ChEBI" id="CHEBI:14649"/>
        <dbReference type="ChEBI" id="CHEBI:15378"/>
        <dbReference type="ChEBI" id="CHEBI:17154"/>
        <dbReference type="ChEBI" id="CHEBI:33019"/>
        <dbReference type="ChEBI" id="CHEBI:58017"/>
        <dbReference type="EC" id="2.4.2.12"/>
    </reaction>
    <physiologicalReaction direction="right-to-left" evidence="8">
        <dbReference type="Rhea" id="RHEA:16151"/>
    </physiologicalReaction>
</comment>
<dbReference type="InterPro" id="IPR041525">
    <property type="entry name" value="N/Namide_PRibTrfase"/>
</dbReference>
<dbReference type="Pfam" id="PF18127">
    <property type="entry name" value="NAMPT_N"/>
    <property type="match status" value="1"/>
</dbReference>
<dbReference type="EC" id="2.4.2.12" evidence="6"/>
<dbReference type="InterPro" id="IPR036068">
    <property type="entry name" value="Nicotinate_pribotase-like_C"/>
</dbReference>
<dbReference type="GO" id="GO:0009435">
    <property type="term" value="P:NAD+ biosynthetic process"/>
    <property type="evidence" value="ECO:0007669"/>
    <property type="project" value="InterPro"/>
</dbReference>
<dbReference type="PANTHER" id="PTHR43816:SF1">
    <property type="entry name" value="NICOTINAMIDE PHOSPHORIBOSYLTRANSFERASE"/>
    <property type="match status" value="1"/>
</dbReference>
<dbReference type="PANTHER" id="PTHR43816">
    <property type="entry name" value="NICOTINAMIDE PHOSPHORIBOSYLTRANSFERASE"/>
    <property type="match status" value="1"/>
</dbReference>
<dbReference type="Gene3D" id="3.20.20.70">
    <property type="entry name" value="Aldolase class I"/>
    <property type="match status" value="1"/>
</dbReference>
<accession>A0A318FNP9</accession>
<dbReference type="EMBL" id="QJJG01000011">
    <property type="protein sequence ID" value="PXW43642.1"/>
    <property type="molecule type" value="Genomic_DNA"/>
</dbReference>
<evidence type="ECO:0000256" key="6">
    <source>
        <dbReference type="ARBA" id="ARBA00035024"/>
    </source>
</evidence>
<dbReference type="AlphaFoldDB" id="A0A318FNP9"/>
<comment type="similarity">
    <text evidence="1">Belongs to the NAPRTase family.</text>
</comment>
<dbReference type="SUPFAM" id="SSF51690">
    <property type="entry name" value="Nicotinate/Quinolinate PRTase C-terminal domain-like"/>
    <property type="match status" value="1"/>
</dbReference>
<dbReference type="Pfam" id="PF04095">
    <property type="entry name" value="NAPRTase"/>
    <property type="match status" value="1"/>
</dbReference>
<protein>
    <recommendedName>
        <fullName evidence="7">Nicotinamide phosphoribosyltransferase</fullName>
        <ecNumber evidence="6">2.4.2.12</ecNumber>
    </recommendedName>
</protein>
<feature type="domain" description="Nicotinamide phosphoribosyltransferase N-terminal" evidence="10">
    <location>
        <begin position="6"/>
        <end position="63"/>
    </location>
</feature>
<dbReference type="GO" id="GO:0047280">
    <property type="term" value="F:nicotinamide phosphoribosyltransferase activity"/>
    <property type="evidence" value="ECO:0007669"/>
    <property type="project" value="UniProtKB-EC"/>
</dbReference>
<evidence type="ECO:0000259" key="9">
    <source>
        <dbReference type="Pfam" id="PF04095"/>
    </source>
</evidence>
<evidence type="ECO:0000256" key="1">
    <source>
        <dbReference type="ARBA" id="ARBA00010897"/>
    </source>
</evidence>
<organism evidence="11 12">
    <name type="scientific">Klebsiella oxytoca</name>
    <dbReference type="NCBI Taxonomy" id="571"/>
    <lineage>
        <taxon>Bacteria</taxon>
        <taxon>Pseudomonadati</taxon>
        <taxon>Pseudomonadota</taxon>
        <taxon>Gammaproteobacteria</taxon>
        <taxon>Enterobacterales</taxon>
        <taxon>Enterobacteriaceae</taxon>
        <taxon>Klebsiella/Raoultella group</taxon>
        <taxon>Klebsiella</taxon>
    </lineage>
</organism>
<dbReference type="CDD" id="cd01569">
    <property type="entry name" value="PBEF_like"/>
    <property type="match status" value="1"/>
</dbReference>
<comment type="pathway">
    <text evidence="5">Cofactor biosynthesis; NAD(+) biosynthesis; nicotinamide D-ribonucleotide from 5-phospho-alpha-D-ribose 1-diphosphate and nicotinamide: step 1/1.</text>
</comment>
<evidence type="ECO:0000256" key="4">
    <source>
        <dbReference type="ARBA" id="ARBA00022679"/>
    </source>
</evidence>
<feature type="domain" description="Nicotinate/nicotinamide phosphoribosyltransferase" evidence="9">
    <location>
        <begin position="185"/>
        <end position="461"/>
    </location>
</feature>
<reference evidence="11 12" key="1">
    <citation type="submission" date="2018-05" db="EMBL/GenBank/DDBJ databases">
        <title>Freshwater and sediment microbial communities from various areas in North America, analyzing microbe dynamics in response to fracking.</title>
        <authorList>
            <person name="Lamendella R."/>
        </authorList>
    </citation>
    <scope>NUCLEOTIDE SEQUENCE [LARGE SCALE GENOMIC DNA]</scope>
    <source>
        <strain evidence="11 12">67</strain>
    </source>
</reference>
<dbReference type="InterPro" id="IPR041529">
    <property type="entry name" value="DUF5598"/>
</dbReference>
<evidence type="ECO:0000313" key="12">
    <source>
        <dbReference type="Proteomes" id="UP000247485"/>
    </source>
</evidence>
<keyword evidence="3 11" id="KW-0328">Glycosyltransferase</keyword>
<proteinExistence type="inferred from homology"/>
<evidence type="ECO:0000256" key="5">
    <source>
        <dbReference type="ARBA" id="ARBA00035007"/>
    </source>
</evidence>
<dbReference type="InterPro" id="IPR013785">
    <property type="entry name" value="Aldolase_TIM"/>
</dbReference>
<evidence type="ECO:0000256" key="2">
    <source>
        <dbReference type="ARBA" id="ARBA00022642"/>
    </source>
</evidence>
<evidence type="ECO:0000256" key="8">
    <source>
        <dbReference type="ARBA" id="ARBA00047835"/>
    </source>
</evidence>
<keyword evidence="4 11" id="KW-0808">Transferase</keyword>
<evidence type="ECO:0000259" key="10">
    <source>
        <dbReference type="Pfam" id="PF18127"/>
    </source>
</evidence>
<gene>
    <name evidence="11" type="ORF">DET57_111168</name>
</gene>
<dbReference type="NCBIfam" id="NF006629">
    <property type="entry name" value="PRK09198.1"/>
    <property type="match status" value="1"/>
</dbReference>
<dbReference type="Proteomes" id="UP000247485">
    <property type="component" value="Unassembled WGS sequence"/>
</dbReference>
<keyword evidence="2" id="KW-0662">Pyridine nucleotide biosynthesis</keyword>
<name>A0A318FNP9_KLEOX</name>
<evidence type="ECO:0000256" key="7">
    <source>
        <dbReference type="ARBA" id="ARBA00035036"/>
    </source>
</evidence>
<comment type="caution">
    <text evidence="11">The sequence shown here is derived from an EMBL/GenBank/DDBJ whole genome shotgun (WGS) entry which is preliminary data.</text>
</comment>
<dbReference type="RefSeq" id="WP_110274987.1">
    <property type="nucleotide sequence ID" value="NZ_QJJG01000011.1"/>
</dbReference>
<evidence type="ECO:0000313" key="11">
    <source>
        <dbReference type="EMBL" id="PXW43642.1"/>
    </source>
</evidence>
<dbReference type="InterPro" id="IPR016471">
    <property type="entry name" value="Nicotinamide_PRibTrfase"/>
</dbReference>
<sequence>MKINPILAIDGYKVSHRAQYPQGTTRVYSNFTPRSDRFFQSPLADGKLVFFGLQGFLQWFLVDQFNEAFFARPEDEVVNEYKQVMDGYLGRDTVPVDHIRDLHRLGYLPLHIKSLDEGTKVPMKVPVLTIINTKEEFFWLVNYLETVLSAELWKASTNATIAHHYRKICERWAEKTCSDLTHLDFQCHDFSFRGMAGLQDAAQAGCGHLLSFKGTDSIPALLYARDYYTESDDYFIGASIPATEHSVMCMGEREHEIETFRRLIADIYPQGFVSIVSDTWDYWRVLSEFTRELKGIIMQRQGRVVFRPDSGDPVEILCGTAATDDVRTERSVEEKGSVEVLWEIFGGTINDKGYKVLDPHVGLIYGDSITLARADEIMRRLEAKGFASSNVVFGVGSFTYQYNTRDTFGFAMKATWGEVSGEGRMIFKEPKTDNGLKRSARGLLRVERDDLGELQLYDEQTLEQELQGELKTRFLDGKVFRREHLEQMRARLAAQR</sequence>
<evidence type="ECO:0000256" key="3">
    <source>
        <dbReference type="ARBA" id="ARBA00022676"/>
    </source>
</evidence>